<evidence type="ECO:0000313" key="6">
    <source>
        <dbReference type="EMBL" id="SFV68646.1"/>
    </source>
</evidence>
<name>A0A1W1CS60_9ZZZZ</name>
<protein>
    <submittedName>
        <fullName evidence="6">Flagellin</fullName>
    </submittedName>
</protein>
<evidence type="ECO:0000259" key="4">
    <source>
        <dbReference type="Pfam" id="PF00669"/>
    </source>
</evidence>
<comment type="subcellular location">
    <subcellularLocation>
        <location evidence="1">Bacterial flagellum</location>
    </subcellularLocation>
</comment>
<dbReference type="GO" id="GO:0009288">
    <property type="term" value="C:bacterial-type flagellum"/>
    <property type="evidence" value="ECO:0007669"/>
    <property type="project" value="UniProtKB-SubCell"/>
</dbReference>
<dbReference type="InterPro" id="IPR046358">
    <property type="entry name" value="Flagellin_C"/>
</dbReference>
<gene>
    <name evidence="6" type="ORF">MNB_SM-5-263</name>
</gene>
<dbReference type="Gene3D" id="2.170.280.10">
    <property type="entry name" value="f41 fragment of flagellin, middle domain"/>
    <property type="match status" value="1"/>
</dbReference>
<evidence type="ECO:0000259" key="5">
    <source>
        <dbReference type="Pfam" id="PF00700"/>
    </source>
</evidence>
<feature type="domain" description="Flagellin C-terminal" evidence="5">
    <location>
        <begin position="392"/>
        <end position="476"/>
    </location>
</feature>
<dbReference type="SUPFAM" id="SSF64518">
    <property type="entry name" value="Phase 1 flagellin"/>
    <property type="match status" value="1"/>
</dbReference>
<keyword evidence="3" id="KW-0975">Bacterial flagellum</keyword>
<dbReference type="GO" id="GO:0005198">
    <property type="term" value="F:structural molecule activity"/>
    <property type="evidence" value="ECO:0007669"/>
    <property type="project" value="InterPro"/>
</dbReference>
<dbReference type="InterPro" id="IPR010810">
    <property type="entry name" value="Flagellin_hook_IN_motif"/>
</dbReference>
<feature type="domain" description="Flagellin N-terminal" evidence="4">
    <location>
        <begin position="5"/>
        <end position="142"/>
    </location>
</feature>
<dbReference type="EMBL" id="FPHH01000113">
    <property type="protein sequence ID" value="SFV68646.1"/>
    <property type="molecule type" value="Genomic_DNA"/>
</dbReference>
<evidence type="ECO:0000256" key="1">
    <source>
        <dbReference type="ARBA" id="ARBA00004365"/>
    </source>
</evidence>
<dbReference type="PRINTS" id="PR00207">
    <property type="entry name" value="FLAGELLIN"/>
</dbReference>
<proteinExistence type="predicted"/>
<dbReference type="Pfam" id="PF00700">
    <property type="entry name" value="Flagellin_C"/>
    <property type="match status" value="1"/>
</dbReference>
<sequence>MGFRINTNIGAMNAHANAVQNNRALDTSLQRLSSGLRINTAADDASGLAIANQLKAQASGLGQSIRNANDGVGVMQTADGALNEYENILNTVRTKSIQAASDGQNKDSRTAIQSDITKLLQEANNIAKTTSFNGQKLLDGSFQNKNFHIGAYSNQTIGISIANGQTDTIGRHVDTSGSVAVDTLALNTGDLTINTDALTAAVKVGATSADTGKAGDTVSLAHSADSAWAKAIAINAVSTQTEVTAIATTQKTASVAITSGTISAGQLTINGIDIGKVTVKASDSDHALMNAINSQTDKTSVVATEEGGKLILTAQDGSDMVISGATAVSGITGQAQGVDTGDITLVSDHTVQMTKGASHVGFVSGAKLSKEVGSTLSKIDVTTRDGAEKAIRTVDSALKQMDAIRSNIGSTQNQLESTVRNITVTQVNVTAAESQIRDVDFAAESANFAKHNILAKSGAYAMSQANSVQQNVMRLLQ</sequence>
<dbReference type="Gene3D" id="2.30.220.10">
    <property type="entry name" value="f41 fragment of flagellin, C-terminal domain"/>
    <property type="match status" value="1"/>
</dbReference>
<evidence type="ECO:0000256" key="2">
    <source>
        <dbReference type="ARBA" id="ARBA00022525"/>
    </source>
</evidence>
<dbReference type="InterPro" id="IPR001492">
    <property type="entry name" value="Flagellin"/>
</dbReference>
<dbReference type="InterPro" id="IPR042187">
    <property type="entry name" value="Flagellin_C_sub2"/>
</dbReference>
<organism evidence="6">
    <name type="scientific">hydrothermal vent metagenome</name>
    <dbReference type="NCBI Taxonomy" id="652676"/>
    <lineage>
        <taxon>unclassified sequences</taxon>
        <taxon>metagenomes</taxon>
        <taxon>ecological metagenomes</taxon>
    </lineage>
</organism>
<dbReference type="PANTHER" id="PTHR42792">
    <property type="entry name" value="FLAGELLIN"/>
    <property type="match status" value="1"/>
</dbReference>
<dbReference type="Gene3D" id="6.10.10.10">
    <property type="entry name" value="Flagellar export chaperone, C-terminal domain"/>
    <property type="match status" value="1"/>
</dbReference>
<evidence type="ECO:0000256" key="3">
    <source>
        <dbReference type="ARBA" id="ARBA00023143"/>
    </source>
</evidence>
<reference evidence="6" key="1">
    <citation type="submission" date="2016-10" db="EMBL/GenBank/DDBJ databases">
        <authorList>
            <person name="de Groot N.N."/>
        </authorList>
    </citation>
    <scope>NUCLEOTIDE SEQUENCE</scope>
</reference>
<dbReference type="AlphaFoldDB" id="A0A1W1CS60"/>
<dbReference type="Pfam" id="PF00669">
    <property type="entry name" value="Flagellin_N"/>
    <property type="match status" value="1"/>
</dbReference>
<dbReference type="PANTHER" id="PTHR42792:SF2">
    <property type="entry name" value="FLAGELLIN"/>
    <property type="match status" value="1"/>
</dbReference>
<keyword evidence="6" id="KW-0966">Cell projection</keyword>
<keyword evidence="6" id="KW-0969">Cilium</keyword>
<keyword evidence="6" id="KW-0282">Flagellum</keyword>
<accession>A0A1W1CS60</accession>
<keyword evidence="2" id="KW-0964">Secreted</keyword>
<dbReference type="InterPro" id="IPR001029">
    <property type="entry name" value="Flagellin_N"/>
</dbReference>
<dbReference type="Gene3D" id="1.20.1330.10">
    <property type="entry name" value="f41 fragment of flagellin, N-terminal domain"/>
    <property type="match status" value="1"/>
</dbReference>
<dbReference type="Pfam" id="PF07196">
    <property type="entry name" value="Flagellin_IN"/>
    <property type="match status" value="1"/>
</dbReference>